<evidence type="ECO:0000313" key="3">
    <source>
        <dbReference type="Proteomes" id="UP000295573"/>
    </source>
</evidence>
<dbReference type="EMBL" id="SLWR01000010">
    <property type="protein sequence ID" value="TCO44421.1"/>
    <property type="molecule type" value="Genomic_DNA"/>
</dbReference>
<protein>
    <submittedName>
        <fullName evidence="2">Uncharacterized protein</fullName>
    </submittedName>
</protein>
<keyword evidence="1" id="KW-0812">Transmembrane</keyword>
<keyword evidence="3" id="KW-1185">Reference proteome</keyword>
<evidence type="ECO:0000256" key="1">
    <source>
        <dbReference type="SAM" id="Phobius"/>
    </source>
</evidence>
<dbReference type="Proteomes" id="UP000295573">
    <property type="component" value="Unassembled WGS sequence"/>
</dbReference>
<feature type="transmembrane region" description="Helical" evidence="1">
    <location>
        <begin position="45"/>
        <end position="67"/>
    </location>
</feature>
<gene>
    <name evidence="2" type="ORF">EV646_110135</name>
</gene>
<keyword evidence="1" id="KW-0472">Membrane</keyword>
<reference evidence="2 3" key="1">
    <citation type="journal article" date="2015" name="Stand. Genomic Sci.">
        <title>Genomic Encyclopedia of Bacterial and Archaeal Type Strains, Phase III: the genomes of soil and plant-associated and newly described type strains.</title>
        <authorList>
            <person name="Whitman W.B."/>
            <person name="Woyke T."/>
            <person name="Klenk H.P."/>
            <person name="Zhou Y."/>
            <person name="Lilburn T.G."/>
            <person name="Beck B.J."/>
            <person name="De Vos P."/>
            <person name="Vandamme P."/>
            <person name="Eisen J.A."/>
            <person name="Garrity G."/>
            <person name="Hugenholtz P."/>
            <person name="Kyrpides N.C."/>
        </authorList>
    </citation>
    <scope>NUCLEOTIDE SEQUENCE [LARGE SCALE GENOMIC DNA]</scope>
    <source>
        <strain evidence="2 3">VKM Ac-2541</strain>
    </source>
</reference>
<accession>A0A4R2IHK3</accession>
<name>A0A4R2IHK3_9ACTN</name>
<organism evidence="2 3">
    <name type="scientific">Kribbella antiqua</name>
    <dbReference type="NCBI Taxonomy" id="2512217"/>
    <lineage>
        <taxon>Bacteria</taxon>
        <taxon>Bacillati</taxon>
        <taxon>Actinomycetota</taxon>
        <taxon>Actinomycetes</taxon>
        <taxon>Propionibacteriales</taxon>
        <taxon>Kribbellaceae</taxon>
        <taxon>Kribbella</taxon>
    </lineage>
</organism>
<sequence length="157" mass="16435">MLPAAALLRVLPVLLAPGLLLVAALLLRGALTPTTWLALTRLSLAGLSLAGLALTRLTLAGASGLAVLRRLAGLRASWLLAPSAALLRGLPLLWGLLGTLTPTATTLGGRLLPPAAMAPLSPLLPARLAPRLLPRTPRSLRRRRHICSFDPRVDVQS</sequence>
<keyword evidence="1" id="KW-1133">Transmembrane helix</keyword>
<comment type="caution">
    <text evidence="2">The sequence shown here is derived from an EMBL/GenBank/DDBJ whole genome shotgun (WGS) entry which is preliminary data.</text>
</comment>
<evidence type="ECO:0000313" key="2">
    <source>
        <dbReference type="EMBL" id="TCO44421.1"/>
    </source>
</evidence>
<proteinExistence type="predicted"/>
<dbReference type="RefSeq" id="WP_241996355.1">
    <property type="nucleotide sequence ID" value="NZ_SLWR01000010.1"/>
</dbReference>
<dbReference type="AlphaFoldDB" id="A0A4R2IHK3"/>